<protein>
    <submittedName>
        <fullName evidence="2">Secreted protein</fullName>
    </submittedName>
</protein>
<dbReference type="EMBL" id="JAGGJU010000006">
    <property type="protein sequence ID" value="MBP1851045.1"/>
    <property type="molecule type" value="Genomic_DNA"/>
</dbReference>
<comment type="caution">
    <text evidence="2">The sequence shown here is derived from an EMBL/GenBank/DDBJ whole genome shotgun (WGS) entry which is preliminary data.</text>
</comment>
<dbReference type="Proteomes" id="UP000759443">
    <property type="component" value="Unassembled WGS sequence"/>
</dbReference>
<feature type="chain" id="PRO_5046699804" evidence="1">
    <location>
        <begin position="25"/>
        <end position="244"/>
    </location>
</feature>
<evidence type="ECO:0000313" key="2">
    <source>
        <dbReference type="EMBL" id="MBP1851045.1"/>
    </source>
</evidence>
<gene>
    <name evidence="2" type="ORF">J2Z17_002488</name>
</gene>
<dbReference type="RefSeq" id="WP_245224059.1">
    <property type="nucleotide sequence ID" value="NZ_JAGGJU010000006.1"/>
</dbReference>
<organism evidence="2 3">
    <name type="scientific">Rhizobium halophytocola</name>
    <dbReference type="NCBI Taxonomy" id="735519"/>
    <lineage>
        <taxon>Bacteria</taxon>
        <taxon>Pseudomonadati</taxon>
        <taxon>Pseudomonadota</taxon>
        <taxon>Alphaproteobacteria</taxon>
        <taxon>Hyphomicrobiales</taxon>
        <taxon>Rhizobiaceae</taxon>
        <taxon>Rhizobium/Agrobacterium group</taxon>
        <taxon>Rhizobium</taxon>
    </lineage>
</organism>
<dbReference type="InterPro" id="IPR018725">
    <property type="entry name" value="DUF2259_secreted"/>
</dbReference>
<name>A0ABS4DZE0_9HYPH</name>
<accession>A0ABS4DZE0</accession>
<proteinExistence type="predicted"/>
<keyword evidence="1" id="KW-0732">Signal</keyword>
<feature type="signal peptide" evidence="1">
    <location>
        <begin position="1"/>
        <end position="24"/>
    </location>
</feature>
<sequence>MRSTGKRVIAILIGVWLGSAGAHAADIAHFSPLGFSADGKVFAFEQFGVQDGSGFPYSDIFFVNTDNDTFVAGTPLRLRIDNESATLSDARRQNMDKARDLIDRFAITDHPGQLVALNPFGELDNDPHELRYRAVAADPPFGGAYRLSLEEFDQEPPAGCENLAETIKGFRLRLTETDGKTSDVLLHEDGPVPKSRNCPLGYRIAGAMTYHEGGESTVQVALVMVISQGFEGHDGRWIAVPFRP</sequence>
<keyword evidence="3" id="KW-1185">Reference proteome</keyword>
<evidence type="ECO:0000256" key="1">
    <source>
        <dbReference type="SAM" id="SignalP"/>
    </source>
</evidence>
<evidence type="ECO:0000313" key="3">
    <source>
        <dbReference type="Proteomes" id="UP000759443"/>
    </source>
</evidence>
<reference evidence="2 3" key="1">
    <citation type="submission" date="2021-03" db="EMBL/GenBank/DDBJ databases">
        <title>Genomic Encyclopedia of Type Strains, Phase IV (KMG-IV): sequencing the most valuable type-strain genomes for metagenomic binning, comparative biology and taxonomic classification.</title>
        <authorList>
            <person name="Goeker M."/>
        </authorList>
    </citation>
    <scope>NUCLEOTIDE SEQUENCE [LARGE SCALE GENOMIC DNA]</scope>
    <source>
        <strain evidence="2 3">DSM 21600</strain>
    </source>
</reference>
<dbReference type="Pfam" id="PF10016">
    <property type="entry name" value="DUF2259"/>
    <property type="match status" value="1"/>
</dbReference>